<dbReference type="Gene3D" id="1.10.10.10">
    <property type="entry name" value="Winged helix-like DNA-binding domain superfamily/Winged helix DNA-binding domain"/>
    <property type="match status" value="1"/>
</dbReference>
<dbReference type="NCBIfam" id="TIGR02937">
    <property type="entry name" value="sigma70-ECF"/>
    <property type="match status" value="1"/>
</dbReference>
<dbReference type="CDD" id="cd06171">
    <property type="entry name" value="Sigma70_r4"/>
    <property type="match status" value="1"/>
</dbReference>
<dbReference type="Pfam" id="PF08281">
    <property type="entry name" value="Sigma70_r4_2"/>
    <property type="match status" value="1"/>
</dbReference>
<dbReference type="InterPro" id="IPR053866">
    <property type="entry name" value="PhyR_sigma2"/>
</dbReference>
<accession>A0A369T7Y2</accession>
<dbReference type="AlphaFoldDB" id="A0A369T7Y2"/>
<dbReference type="InterPro" id="IPR013249">
    <property type="entry name" value="RNA_pol_sigma70_r4_t2"/>
</dbReference>
<dbReference type="InterPro" id="IPR013324">
    <property type="entry name" value="RNA_pol_sigma_r3/r4-like"/>
</dbReference>
<evidence type="ECO:0000256" key="3">
    <source>
        <dbReference type="ARBA" id="ARBA00023082"/>
    </source>
</evidence>
<dbReference type="SUPFAM" id="SSF88659">
    <property type="entry name" value="Sigma3 and sigma4 domains of RNA polymerase sigma factors"/>
    <property type="match status" value="1"/>
</dbReference>
<sequence>MVDGLSSDLHSHIASMRRYAMALAGDTVEADDLVQESLRRAIAYTRKGGSVRNPRAFLFTVLHNVWANQVQSNGSAGQHIPIDDVAATLGIDGNQQRQVELKALLRAMNDLPKDHRQVLLLVCLEGFAYREAAAMLGVPIGTVMSRLARARKNVIAQISAEQPARQLKRVK</sequence>
<comment type="similarity">
    <text evidence="1">Belongs to the sigma-70 factor family. ECF subfamily.</text>
</comment>
<proteinExistence type="inferred from homology"/>
<comment type="caution">
    <text evidence="7">The sequence shown here is derived from an EMBL/GenBank/DDBJ whole genome shotgun (WGS) entry which is preliminary data.</text>
</comment>
<dbReference type="InterPro" id="IPR013325">
    <property type="entry name" value="RNA_pol_sigma_r2"/>
</dbReference>
<protein>
    <submittedName>
        <fullName evidence="7">RNA polymerase sigma factor</fullName>
    </submittedName>
</protein>
<evidence type="ECO:0000259" key="6">
    <source>
        <dbReference type="Pfam" id="PF22029"/>
    </source>
</evidence>
<evidence type="ECO:0000313" key="8">
    <source>
        <dbReference type="Proteomes" id="UP000253941"/>
    </source>
</evidence>
<feature type="domain" description="RNA polymerase sigma factor 70 region 4 type 2" evidence="5">
    <location>
        <begin position="102"/>
        <end position="153"/>
    </location>
</feature>
<dbReference type="EMBL" id="QPMH01000031">
    <property type="protein sequence ID" value="RDD60287.1"/>
    <property type="molecule type" value="Genomic_DNA"/>
</dbReference>
<dbReference type="GO" id="GO:0016987">
    <property type="term" value="F:sigma factor activity"/>
    <property type="evidence" value="ECO:0007669"/>
    <property type="project" value="UniProtKB-KW"/>
</dbReference>
<reference evidence="7 8" key="1">
    <citation type="submission" date="2018-07" db="EMBL/GenBank/DDBJ databases">
        <title>Venubactetium sediminum gen. nov., sp. nov., isolated from a marine solar saltern.</title>
        <authorList>
            <person name="Wang S."/>
        </authorList>
    </citation>
    <scope>NUCLEOTIDE SEQUENCE [LARGE SCALE GENOMIC DNA]</scope>
    <source>
        <strain evidence="7 8">WD2A32</strain>
    </source>
</reference>
<dbReference type="GO" id="GO:0006352">
    <property type="term" value="P:DNA-templated transcription initiation"/>
    <property type="evidence" value="ECO:0007669"/>
    <property type="project" value="InterPro"/>
</dbReference>
<dbReference type="SUPFAM" id="SSF88946">
    <property type="entry name" value="Sigma2 domain of RNA polymerase sigma factors"/>
    <property type="match status" value="1"/>
</dbReference>
<keyword evidence="8" id="KW-1185">Reference proteome</keyword>
<evidence type="ECO:0000259" key="5">
    <source>
        <dbReference type="Pfam" id="PF08281"/>
    </source>
</evidence>
<dbReference type="PANTHER" id="PTHR43133">
    <property type="entry name" value="RNA POLYMERASE ECF-TYPE SIGMA FACTO"/>
    <property type="match status" value="1"/>
</dbReference>
<gene>
    <name evidence="7" type="ORF">DRB17_18785</name>
</gene>
<keyword evidence="3" id="KW-0731">Sigma factor</keyword>
<feature type="domain" description="PhyR sigma2" evidence="6">
    <location>
        <begin position="10"/>
        <end position="63"/>
    </location>
</feature>
<keyword evidence="4" id="KW-0804">Transcription</keyword>
<evidence type="ECO:0000313" key="7">
    <source>
        <dbReference type="EMBL" id="RDD60287.1"/>
    </source>
</evidence>
<dbReference type="GO" id="GO:0003677">
    <property type="term" value="F:DNA binding"/>
    <property type="evidence" value="ECO:0007669"/>
    <property type="project" value="InterPro"/>
</dbReference>
<evidence type="ECO:0000256" key="1">
    <source>
        <dbReference type="ARBA" id="ARBA00010641"/>
    </source>
</evidence>
<dbReference type="PANTHER" id="PTHR43133:SF25">
    <property type="entry name" value="RNA POLYMERASE SIGMA FACTOR RFAY-RELATED"/>
    <property type="match status" value="1"/>
</dbReference>
<dbReference type="InterPro" id="IPR036388">
    <property type="entry name" value="WH-like_DNA-bd_sf"/>
</dbReference>
<evidence type="ECO:0000256" key="2">
    <source>
        <dbReference type="ARBA" id="ARBA00023015"/>
    </source>
</evidence>
<keyword evidence="2" id="KW-0805">Transcription regulation</keyword>
<dbReference type="InterPro" id="IPR014284">
    <property type="entry name" value="RNA_pol_sigma-70_dom"/>
</dbReference>
<dbReference type="Gene3D" id="1.10.1740.10">
    <property type="match status" value="1"/>
</dbReference>
<evidence type="ECO:0000256" key="4">
    <source>
        <dbReference type="ARBA" id="ARBA00023163"/>
    </source>
</evidence>
<name>A0A369T7Y2_9PROT</name>
<dbReference type="Proteomes" id="UP000253941">
    <property type="component" value="Unassembled WGS sequence"/>
</dbReference>
<dbReference type="InterPro" id="IPR039425">
    <property type="entry name" value="RNA_pol_sigma-70-like"/>
</dbReference>
<dbReference type="Pfam" id="PF22029">
    <property type="entry name" value="PhyR_sigma2"/>
    <property type="match status" value="1"/>
</dbReference>
<organism evidence="7 8">
    <name type="scientific">Ferruginivarius sediminum</name>
    <dbReference type="NCBI Taxonomy" id="2661937"/>
    <lineage>
        <taxon>Bacteria</taxon>
        <taxon>Pseudomonadati</taxon>
        <taxon>Pseudomonadota</taxon>
        <taxon>Alphaproteobacteria</taxon>
        <taxon>Rhodospirillales</taxon>
        <taxon>Rhodospirillaceae</taxon>
        <taxon>Ferruginivarius</taxon>
    </lineage>
</organism>